<dbReference type="AlphaFoldDB" id="A0A2P6N5X1"/>
<gene>
    <name evidence="2" type="ORF">PROFUN_12946</name>
</gene>
<dbReference type="InParanoid" id="A0A2P6N5X1"/>
<proteinExistence type="predicted"/>
<reference evidence="2 3" key="1">
    <citation type="journal article" date="2018" name="Genome Biol. Evol.">
        <title>Multiple Roots of Fruiting Body Formation in Amoebozoa.</title>
        <authorList>
            <person name="Hillmann F."/>
            <person name="Forbes G."/>
            <person name="Novohradska S."/>
            <person name="Ferling I."/>
            <person name="Riege K."/>
            <person name="Groth M."/>
            <person name="Westermann M."/>
            <person name="Marz M."/>
            <person name="Spaller T."/>
            <person name="Winckler T."/>
            <person name="Schaap P."/>
            <person name="Glockner G."/>
        </authorList>
    </citation>
    <scope>NUCLEOTIDE SEQUENCE [LARGE SCALE GENOMIC DNA]</scope>
    <source>
        <strain evidence="2 3">Jena</strain>
    </source>
</reference>
<organism evidence="2 3">
    <name type="scientific">Planoprotostelium fungivorum</name>
    <dbReference type="NCBI Taxonomy" id="1890364"/>
    <lineage>
        <taxon>Eukaryota</taxon>
        <taxon>Amoebozoa</taxon>
        <taxon>Evosea</taxon>
        <taxon>Variosea</taxon>
        <taxon>Cavosteliida</taxon>
        <taxon>Cavosteliaceae</taxon>
        <taxon>Planoprotostelium</taxon>
    </lineage>
</organism>
<evidence type="ECO:0000256" key="1">
    <source>
        <dbReference type="SAM" id="MobiDB-lite"/>
    </source>
</evidence>
<feature type="region of interest" description="Disordered" evidence="1">
    <location>
        <begin position="1"/>
        <end position="25"/>
    </location>
</feature>
<protein>
    <submittedName>
        <fullName evidence="2">Uncharacterized protein</fullName>
    </submittedName>
</protein>
<dbReference type="Proteomes" id="UP000241769">
    <property type="component" value="Unassembled WGS sequence"/>
</dbReference>
<accession>A0A2P6N5X1</accession>
<name>A0A2P6N5X1_9EUKA</name>
<dbReference type="STRING" id="1890364.A0A2P6N5X1"/>
<comment type="caution">
    <text evidence="2">The sequence shown here is derived from an EMBL/GenBank/DDBJ whole genome shotgun (WGS) entry which is preliminary data.</text>
</comment>
<evidence type="ECO:0000313" key="3">
    <source>
        <dbReference type="Proteomes" id="UP000241769"/>
    </source>
</evidence>
<dbReference type="EMBL" id="MDYQ01000187">
    <property type="protein sequence ID" value="PRP79345.1"/>
    <property type="molecule type" value="Genomic_DNA"/>
</dbReference>
<keyword evidence="3" id="KW-1185">Reference proteome</keyword>
<feature type="compositionally biased region" description="Basic and acidic residues" evidence="1">
    <location>
        <begin position="1"/>
        <end position="20"/>
    </location>
</feature>
<evidence type="ECO:0000313" key="2">
    <source>
        <dbReference type="EMBL" id="PRP79345.1"/>
    </source>
</evidence>
<sequence length="327" mass="32515">MSHAPVDREGTVQDPGDAKNPRKGGTRLTILFSSFATSSACNTNTFSMKSSALSLLFLALLAGSAVAQSEQDKRGLLDGLPLVGGLLNGGNGGILGLPIGSLLGGLPIGSLLSALPIGGLLGGSGGANGGSILDNILGQQLIGSILGGILGGKGVAVAAAYSSATMVHANVAANIAIDLPTQVGLLTPITGLLGSVLPISSILPGVFSTTTILNVQAGVDVSVSVGLCADIKVALPAGTTPLFTSGLVYASAQVGLRIDVSAEVLAAVSLITPVLQLDSNAAGLLKFDGQNFSQVASFVNKDGRMVAQLDPKAVAGTYIFVSFKANI</sequence>